<keyword evidence="3" id="KW-1185">Reference proteome</keyword>
<keyword evidence="1" id="KW-0472">Membrane</keyword>
<reference evidence="2 3" key="1">
    <citation type="submission" date="2018-07" db="EMBL/GenBank/DDBJ databases">
        <title>The genomes of Aspergillus section Nigri reveals drivers in fungal speciation.</title>
        <authorList>
            <consortium name="DOE Joint Genome Institute"/>
            <person name="Vesth T.C."/>
            <person name="Nybo J."/>
            <person name="Theobald S."/>
            <person name="Brandl J."/>
            <person name="Frisvad J.C."/>
            <person name="Nielsen K.F."/>
            <person name="Lyhne E.K."/>
            <person name="Kogle M.E."/>
            <person name="Kuo A."/>
            <person name="Riley R."/>
            <person name="Clum A."/>
            <person name="Nolan M."/>
            <person name="Lipzen A."/>
            <person name="Salamov A."/>
            <person name="Henrissat B."/>
            <person name="Wiebenga A."/>
            <person name="De vries R.P."/>
            <person name="Grigoriev I.V."/>
            <person name="Mortensen U.H."/>
            <person name="Andersen M.R."/>
            <person name="Baker S.E."/>
        </authorList>
    </citation>
    <scope>NUCLEOTIDE SEQUENCE [LARGE SCALE GENOMIC DNA]</scope>
    <source>
        <strain evidence="2 3">CBS 139.54b</strain>
    </source>
</reference>
<keyword evidence="1" id="KW-0812">Transmembrane</keyword>
<dbReference type="GeneID" id="38135099"/>
<dbReference type="RefSeq" id="XP_026624929.1">
    <property type="nucleotide sequence ID" value="XM_026766743.1"/>
</dbReference>
<evidence type="ECO:0000313" key="2">
    <source>
        <dbReference type="EMBL" id="RDH31907.1"/>
    </source>
</evidence>
<sequence>MAPEIIFSAATSSPLIILILILFLRFPRGWTGVGWGSSKLLVTATVINSSTTIEISHHSSLTLSCFVDV</sequence>
<dbReference type="EMBL" id="KZ852052">
    <property type="protein sequence ID" value="RDH31907.1"/>
    <property type="molecule type" value="Genomic_DNA"/>
</dbReference>
<accession>A0A3F3PYI3</accession>
<dbReference type="AlphaFoldDB" id="A0A3F3PYI3"/>
<keyword evidence="1" id="KW-1133">Transmembrane helix</keyword>
<name>A0A3F3PYI3_9EURO</name>
<organism evidence="2 3">
    <name type="scientific">Aspergillus welwitschiae</name>
    <dbReference type="NCBI Taxonomy" id="1341132"/>
    <lineage>
        <taxon>Eukaryota</taxon>
        <taxon>Fungi</taxon>
        <taxon>Dikarya</taxon>
        <taxon>Ascomycota</taxon>
        <taxon>Pezizomycotina</taxon>
        <taxon>Eurotiomycetes</taxon>
        <taxon>Eurotiomycetidae</taxon>
        <taxon>Eurotiales</taxon>
        <taxon>Aspergillaceae</taxon>
        <taxon>Aspergillus</taxon>
        <taxon>Aspergillus subgen. Circumdati</taxon>
    </lineage>
</organism>
<feature type="transmembrane region" description="Helical" evidence="1">
    <location>
        <begin position="6"/>
        <end position="24"/>
    </location>
</feature>
<evidence type="ECO:0000313" key="3">
    <source>
        <dbReference type="Proteomes" id="UP000253729"/>
    </source>
</evidence>
<gene>
    <name evidence="2" type="ORF">BDQ94DRAFT_146009</name>
</gene>
<evidence type="ECO:0000256" key="1">
    <source>
        <dbReference type="SAM" id="Phobius"/>
    </source>
</evidence>
<proteinExistence type="predicted"/>
<dbReference type="Proteomes" id="UP000253729">
    <property type="component" value="Unassembled WGS sequence"/>
</dbReference>
<protein>
    <submittedName>
        <fullName evidence="2">Uncharacterized protein</fullName>
    </submittedName>
</protein>